<evidence type="ECO:0000256" key="1">
    <source>
        <dbReference type="SAM" id="MobiDB-lite"/>
    </source>
</evidence>
<dbReference type="Pfam" id="PF20597">
    <property type="entry name" value="pAdhesive_15"/>
    <property type="match status" value="1"/>
</dbReference>
<feature type="compositionally biased region" description="Polar residues" evidence="1">
    <location>
        <begin position="41"/>
        <end position="65"/>
    </location>
</feature>
<keyword evidence="5" id="KW-1185">Reference proteome</keyword>
<keyword evidence="2" id="KW-0472">Membrane</keyword>
<sequence length="616" mass="67275">MQRQLQQNYWTAARHVFRILVATFAFASGISLMPATVLATDSSEQPATEQVQPSATEQPTIQSGGTVYEDHPNLQNVLGVASQFHIFARAAELKTHTAGNLAVQTLTGHVDFGTTNKLELLDRDITYLQNIKMITGSCFVSAGPTRCNKVIFGETIPIDISDPKRPLISNVHIGHLVADEVYQDQPGQVYLDFDAEFAALSQLNLTLSQTSPQAQFSNADFTDENNRVIDVSKLGSVNGQIVINLTPEVLSLSRPLIIEGLSDTPNGPTVIFNVDTGAADYVVNSPIKIIYQDGTERSNKDADDFGDNHLLWNFHNGQQAVTGTLTVNATSQGSVLLPHGNLVANQNMDGNLIANNVLIQAESHRWDLQDNSGNEQEPEEEDEDIITEPDPEEEDEDIIAEPDPEDEDKETVTEPDPEDEDKETATEPDPEDEDKETATEPDPEKEDLVTPETPAPEKETTKEPDESTQGKETVVKETESKTADKILDAPTKRTQSTTTIKVPDQPATLTPVSDDPAVEQLDTALTQTLAQPTSQSSASPALKTLDRHIQQAQAANDPVRATQLANVRSRGLAAANLHRLPQTDEQEAIILTVIGLCLTLIALGIGWYRHPRTRSN</sequence>
<organism evidence="4 5">
    <name type="scientific">Lactiplantibacillus xiangfangensis</name>
    <dbReference type="NCBI Taxonomy" id="942150"/>
    <lineage>
        <taxon>Bacteria</taxon>
        <taxon>Bacillati</taxon>
        <taxon>Bacillota</taxon>
        <taxon>Bacilli</taxon>
        <taxon>Lactobacillales</taxon>
        <taxon>Lactobacillaceae</taxon>
        <taxon>Lactiplantibacillus</taxon>
    </lineage>
</organism>
<dbReference type="STRING" id="942150.IV64_GL000178"/>
<name>A0A0R2MAJ4_9LACO</name>
<gene>
    <name evidence="4" type="ORF">IV64_GL000178</name>
</gene>
<keyword evidence="2" id="KW-1133">Transmembrane helix</keyword>
<dbReference type="Proteomes" id="UP000051783">
    <property type="component" value="Unassembled WGS sequence"/>
</dbReference>
<feature type="region of interest" description="Disordered" evidence="1">
    <location>
        <begin position="368"/>
        <end position="498"/>
    </location>
</feature>
<evidence type="ECO:0000313" key="4">
    <source>
        <dbReference type="EMBL" id="KRO09051.1"/>
    </source>
</evidence>
<accession>A0A0R2MAJ4</accession>
<dbReference type="EMBL" id="JQCL01000074">
    <property type="protein sequence ID" value="KRO09051.1"/>
    <property type="molecule type" value="Genomic_DNA"/>
</dbReference>
<dbReference type="RefSeq" id="WP_057706789.1">
    <property type="nucleotide sequence ID" value="NZ_JQCL01000074.1"/>
</dbReference>
<feature type="domain" description="Choice-of-anchor A" evidence="3">
    <location>
        <begin position="78"/>
        <end position="364"/>
    </location>
</feature>
<feature type="compositionally biased region" description="Acidic residues" evidence="1">
    <location>
        <begin position="376"/>
        <end position="445"/>
    </location>
</feature>
<evidence type="ECO:0000259" key="3">
    <source>
        <dbReference type="Pfam" id="PF20597"/>
    </source>
</evidence>
<evidence type="ECO:0000313" key="5">
    <source>
        <dbReference type="Proteomes" id="UP000051783"/>
    </source>
</evidence>
<comment type="caution">
    <text evidence="4">The sequence shown here is derived from an EMBL/GenBank/DDBJ whole genome shotgun (WGS) entry which is preliminary data.</text>
</comment>
<feature type="region of interest" description="Disordered" evidence="1">
    <location>
        <begin position="41"/>
        <end position="66"/>
    </location>
</feature>
<dbReference type="PATRIC" id="fig|942150.3.peg.185"/>
<feature type="compositionally biased region" description="Basic and acidic residues" evidence="1">
    <location>
        <begin position="455"/>
        <end position="491"/>
    </location>
</feature>
<protein>
    <recommendedName>
        <fullName evidence="3">Choice-of-anchor A domain-containing protein</fullName>
    </recommendedName>
</protein>
<keyword evidence="2" id="KW-0812">Transmembrane</keyword>
<proteinExistence type="predicted"/>
<reference evidence="4 5" key="1">
    <citation type="journal article" date="2015" name="Genome Announc.">
        <title>Expanding the biotechnology potential of lactobacilli through comparative genomics of 213 strains and associated genera.</title>
        <authorList>
            <person name="Sun Z."/>
            <person name="Harris H.M."/>
            <person name="McCann A."/>
            <person name="Guo C."/>
            <person name="Argimon S."/>
            <person name="Zhang W."/>
            <person name="Yang X."/>
            <person name="Jeffery I.B."/>
            <person name="Cooney J.C."/>
            <person name="Kagawa T.F."/>
            <person name="Liu W."/>
            <person name="Song Y."/>
            <person name="Salvetti E."/>
            <person name="Wrobel A."/>
            <person name="Rasinkangas P."/>
            <person name="Parkhill J."/>
            <person name="Rea M.C."/>
            <person name="O'Sullivan O."/>
            <person name="Ritari J."/>
            <person name="Douillard F.P."/>
            <person name="Paul Ross R."/>
            <person name="Yang R."/>
            <person name="Briner A.E."/>
            <person name="Felis G.E."/>
            <person name="de Vos W.M."/>
            <person name="Barrangou R."/>
            <person name="Klaenhammer T.R."/>
            <person name="Caufield P.W."/>
            <person name="Cui Y."/>
            <person name="Zhang H."/>
            <person name="O'Toole P.W."/>
        </authorList>
    </citation>
    <scope>NUCLEOTIDE SEQUENCE [LARGE SCALE GENOMIC DNA]</scope>
    <source>
        <strain evidence="4 5">LMG 26013</strain>
    </source>
</reference>
<dbReference type="InterPro" id="IPR026588">
    <property type="entry name" value="Choice_anch_A"/>
</dbReference>
<dbReference type="AlphaFoldDB" id="A0A0R2MAJ4"/>
<evidence type="ECO:0000256" key="2">
    <source>
        <dbReference type="SAM" id="Phobius"/>
    </source>
</evidence>
<feature type="transmembrane region" description="Helical" evidence="2">
    <location>
        <begin position="588"/>
        <end position="608"/>
    </location>
</feature>
<dbReference type="NCBIfam" id="TIGR01167">
    <property type="entry name" value="LPXTG_anchor"/>
    <property type="match status" value="1"/>
</dbReference>